<evidence type="ECO:0000259" key="1">
    <source>
        <dbReference type="Pfam" id="PF22818"/>
    </source>
</evidence>
<dbReference type="EMBL" id="VCDI01000001">
    <property type="protein sequence ID" value="TLU74107.1"/>
    <property type="molecule type" value="Genomic_DNA"/>
</dbReference>
<sequence>MDDASCGSFLIAADHPCLPGHFPGRPVVPGVVLLDEALALLFATRPGARLGSLRSVRFRLPVLPGQRVEVRQRSGEGAAVQLACRHDDETVLTASVILA</sequence>
<dbReference type="GO" id="GO:0016829">
    <property type="term" value="F:lyase activity"/>
    <property type="evidence" value="ECO:0007669"/>
    <property type="project" value="UniProtKB-KW"/>
</dbReference>
<evidence type="ECO:0000313" key="2">
    <source>
        <dbReference type="EMBL" id="TLU74107.1"/>
    </source>
</evidence>
<protein>
    <recommendedName>
        <fullName evidence="1">ApeI dehydratase-like domain-containing protein</fullName>
    </recommendedName>
</protein>
<reference evidence="2 3" key="1">
    <citation type="submission" date="2019-05" db="EMBL/GenBank/DDBJ databases">
        <authorList>
            <person name="Pankratov T."/>
            <person name="Grouzdev D."/>
        </authorList>
    </citation>
    <scope>NUCLEOTIDE SEQUENCE [LARGE SCALE GENOMIC DNA]</scope>
    <source>
        <strain evidence="2 3">KEBCLARHB70R</strain>
    </source>
</reference>
<organism evidence="2 3">
    <name type="scientific">Lichenicoccus roseus</name>
    <dbReference type="NCBI Taxonomy" id="2683649"/>
    <lineage>
        <taxon>Bacteria</taxon>
        <taxon>Pseudomonadati</taxon>
        <taxon>Pseudomonadota</taxon>
        <taxon>Alphaproteobacteria</taxon>
        <taxon>Acetobacterales</taxon>
        <taxon>Acetobacteraceae</taxon>
        <taxon>Lichenicoccus</taxon>
    </lineage>
</organism>
<dbReference type="Gene3D" id="3.10.129.10">
    <property type="entry name" value="Hotdog Thioesterase"/>
    <property type="match status" value="1"/>
</dbReference>
<name>A0A5R9JC46_9PROT</name>
<dbReference type="RefSeq" id="WP_138324360.1">
    <property type="nucleotide sequence ID" value="NZ_VCDI01000001.1"/>
</dbReference>
<dbReference type="InterPro" id="IPR054545">
    <property type="entry name" value="ApeI-like"/>
</dbReference>
<dbReference type="Pfam" id="PF22818">
    <property type="entry name" value="ApeI-like"/>
    <property type="match status" value="1"/>
</dbReference>
<feature type="domain" description="ApeI dehydratase-like" evidence="1">
    <location>
        <begin position="8"/>
        <end position="89"/>
    </location>
</feature>
<dbReference type="AlphaFoldDB" id="A0A5R9JC46"/>
<evidence type="ECO:0000313" key="3">
    <source>
        <dbReference type="Proteomes" id="UP000305654"/>
    </source>
</evidence>
<keyword evidence="3" id="KW-1185">Reference proteome</keyword>
<dbReference type="InterPro" id="IPR029069">
    <property type="entry name" value="HotDog_dom_sf"/>
</dbReference>
<dbReference type="SUPFAM" id="SSF54637">
    <property type="entry name" value="Thioesterase/thiol ester dehydrase-isomerase"/>
    <property type="match status" value="1"/>
</dbReference>
<proteinExistence type="predicted"/>
<accession>A0A5R9JC46</accession>
<comment type="caution">
    <text evidence="2">The sequence shown here is derived from an EMBL/GenBank/DDBJ whole genome shotgun (WGS) entry which is preliminary data.</text>
</comment>
<dbReference type="Proteomes" id="UP000305654">
    <property type="component" value="Unassembled WGS sequence"/>
</dbReference>
<gene>
    <name evidence="2" type="ORF">FE263_02520</name>
</gene>